<dbReference type="InterPro" id="IPR013324">
    <property type="entry name" value="RNA_pol_sigma_r3/r4-like"/>
</dbReference>
<dbReference type="InterPro" id="IPR014284">
    <property type="entry name" value="RNA_pol_sigma-70_dom"/>
</dbReference>
<dbReference type="InterPro" id="IPR013325">
    <property type="entry name" value="RNA_pol_sigma_r2"/>
</dbReference>
<dbReference type="InterPro" id="IPR039425">
    <property type="entry name" value="RNA_pol_sigma-70-like"/>
</dbReference>
<protein>
    <submittedName>
        <fullName evidence="8">RNA polymerase sigma factor</fullName>
    </submittedName>
</protein>
<feature type="domain" description="RNA polymerase sigma-70 region 2" evidence="6">
    <location>
        <begin position="10"/>
        <end position="73"/>
    </location>
</feature>
<comment type="caution">
    <text evidence="8">The sequence shown here is derived from an EMBL/GenBank/DDBJ whole genome shotgun (WGS) entry which is preliminary data.</text>
</comment>
<evidence type="ECO:0000256" key="1">
    <source>
        <dbReference type="ARBA" id="ARBA00010641"/>
    </source>
</evidence>
<dbReference type="Gene3D" id="1.10.1740.10">
    <property type="match status" value="1"/>
</dbReference>
<reference evidence="8" key="2">
    <citation type="submission" date="2021-04" db="EMBL/GenBank/DDBJ databases">
        <authorList>
            <person name="Gilroy R."/>
        </authorList>
    </citation>
    <scope>NUCLEOTIDE SEQUENCE</scope>
    <source>
        <strain evidence="8">Gambia2-208</strain>
    </source>
</reference>
<gene>
    <name evidence="8" type="ORF">H9824_11515</name>
</gene>
<evidence type="ECO:0000256" key="5">
    <source>
        <dbReference type="ARBA" id="ARBA00023163"/>
    </source>
</evidence>
<dbReference type="PANTHER" id="PTHR43133:SF8">
    <property type="entry name" value="RNA POLYMERASE SIGMA FACTOR HI_1459-RELATED"/>
    <property type="match status" value="1"/>
</dbReference>
<feature type="domain" description="RNA polymerase sigma factor 70 region 4 type 2" evidence="7">
    <location>
        <begin position="106"/>
        <end position="156"/>
    </location>
</feature>
<dbReference type="GO" id="GO:0006352">
    <property type="term" value="P:DNA-templated transcription initiation"/>
    <property type="evidence" value="ECO:0007669"/>
    <property type="project" value="InterPro"/>
</dbReference>
<dbReference type="NCBIfam" id="TIGR02937">
    <property type="entry name" value="sigma70-ECF"/>
    <property type="match status" value="1"/>
</dbReference>
<keyword evidence="5" id="KW-0804">Transcription</keyword>
<dbReference type="Pfam" id="PF08281">
    <property type="entry name" value="Sigma70_r4_2"/>
    <property type="match status" value="1"/>
</dbReference>
<dbReference type="InterPro" id="IPR036388">
    <property type="entry name" value="WH-like_DNA-bd_sf"/>
</dbReference>
<dbReference type="SUPFAM" id="SSF88659">
    <property type="entry name" value="Sigma3 and sigma4 domains of RNA polymerase sigma factors"/>
    <property type="match status" value="1"/>
</dbReference>
<evidence type="ECO:0000256" key="2">
    <source>
        <dbReference type="ARBA" id="ARBA00023015"/>
    </source>
</evidence>
<evidence type="ECO:0000259" key="7">
    <source>
        <dbReference type="Pfam" id="PF08281"/>
    </source>
</evidence>
<keyword evidence="2" id="KW-0805">Transcription regulation</keyword>
<dbReference type="EMBL" id="DXCV01000081">
    <property type="protein sequence ID" value="HIY89312.1"/>
    <property type="molecule type" value="Genomic_DNA"/>
</dbReference>
<dbReference type="PANTHER" id="PTHR43133">
    <property type="entry name" value="RNA POLYMERASE ECF-TYPE SIGMA FACTO"/>
    <property type="match status" value="1"/>
</dbReference>
<comment type="similarity">
    <text evidence="1">Belongs to the sigma-70 factor family. ECF subfamily.</text>
</comment>
<evidence type="ECO:0000259" key="6">
    <source>
        <dbReference type="Pfam" id="PF04542"/>
    </source>
</evidence>
<dbReference type="Pfam" id="PF04542">
    <property type="entry name" value="Sigma70_r2"/>
    <property type="match status" value="1"/>
</dbReference>
<dbReference type="Gene3D" id="1.10.10.10">
    <property type="entry name" value="Winged helix-like DNA-binding domain superfamily/Winged helix DNA-binding domain"/>
    <property type="match status" value="1"/>
</dbReference>
<name>A0A9D1ZNE1_9BACE</name>
<dbReference type="GO" id="GO:0016987">
    <property type="term" value="F:sigma factor activity"/>
    <property type="evidence" value="ECO:0007669"/>
    <property type="project" value="UniProtKB-KW"/>
</dbReference>
<evidence type="ECO:0000313" key="8">
    <source>
        <dbReference type="EMBL" id="HIY89312.1"/>
    </source>
</evidence>
<dbReference type="GO" id="GO:0003677">
    <property type="term" value="F:DNA binding"/>
    <property type="evidence" value="ECO:0007669"/>
    <property type="project" value="UniProtKB-KW"/>
</dbReference>
<proteinExistence type="inferred from homology"/>
<sequence length="171" mass="20233">MDAASFKKMFLPYHRKLYGVAFRLLENEDDARDVLQDAYLKLWDKRDALGIIDNPEAFCTTLVRNMCLDLLRSPRYVRERQQVELTESLPITAPDETDARDKVQVVQTLVARLPLQQQQVIRLRDMLGYTFQEIEQLTGLSANNIRVVLSRARKKIREDYFKQHDYEKRRD</sequence>
<dbReference type="AlphaFoldDB" id="A0A9D1ZNE1"/>
<reference evidence="8" key="1">
    <citation type="journal article" date="2021" name="PeerJ">
        <title>Extensive microbial diversity within the chicken gut microbiome revealed by metagenomics and culture.</title>
        <authorList>
            <person name="Gilroy R."/>
            <person name="Ravi A."/>
            <person name="Getino M."/>
            <person name="Pursley I."/>
            <person name="Horton D.L."/>
            <person name="Alikhan N.F."/>
            <person name="Baker D."/>
            <person name="Gharbi K."/>
            <person name="Hall N."/>
            <person name="Watson M."/>
            <person name="Adriaenssens E.M."/>
            <person name="Foster-Nyarko E."/>
            <person name="Jarju S."/>
            <person name="Secka A."/>
            <person name="Antonio M."/>
            <person name="Oren A."/>
            <person name="Chaudhuri R.R."/>
            <person name="La Ragione R."/>
            <person name="Hildebrand F."/>
            <person name="Pallen M.J."/>
        </authorList>
    </citation>
    <scope>NUCLEOTIDE SEQUENCE</scope>
    <source>
        <strain evidence="8">Gambia2-208</strain>
    </source>
</reference>
<dbReference type="CDD" id="cd06171">
    <property type="entry name" value="Sigma70_r4"/>
    <property type="match status" value="1"/>
</dbReference>
<evidence type="ECO:0000313" key="9">
    <source>
        <dbReference type="Proteomes" id="UP000886851"/>
    </source>
</evidence>
<accession>A0A9D1ZNE1</accession>
<dbReference type="SUPFAM" id="SSF88946">
    <property type="entry name" value="Sigma2 domain of RNA polymerase sigma factors"/>
    <property type="match status" value="1"/>
</dbReference>
<evidence type="ECO:0000256" key="4">
    <source>
        <dbReference type="ARBA" id="ARBA00023125"/>
    </source>
</evidence>
<keyword evidence="3" id="KW-0731">Sigma factor</keyword>
<dbReference type="InterPro" id="IPR007627">
    <property type="entry name" value="RNA_pol_sigma70_r2"/>
</dbReference>
<evidence type="ECO:0000256" key="3">
    <source>
        <dbReference type="ARBA" id="ARBA00023082"/>
    </source>
</evidence>
<dbReference type="Proteomes" id="UP000886851">
    <property type="component" value="Unassembled WGS sequence"/>
</dbReference>
<keyword evidence="4" id="KW-0238">DNA-binding</keyword>
<dbReference type="InterPro" id="IPR013249">
    <property type="entry name" value="RNA_pol_sigma70_r4_t2"/>
</dbReference>
<organism evidence="8 9">
    <name type="scientific">Candidatus Bacteroides pullicola</name>
    <dbReference type="NCBI Taxonomy" id="2838475"/>
    <lineage>
        <taxon>Bacteria</taxon>
        <taxon>Pseudomonadati</taxon>
        <taxon>Bacteroidota</taxon>
        <taxon>Bacteroidia</taxon>
        <taxon>Bacteroidales</taxon>
        <taxon>Bacteroidaceae</taxon>
        <taxon>Bacteroides</taxon>
    </lineage>
</organism>